<dbReference type="OrthoDB" id="9770467at2"/>
<keyword evidence="4" id="KW-1185">Reference proteome</keyword>
<feature type="transmembrane region" description="Helical" evidence="1">
    <location>
        <begin position="302"/>
        <end position="321"/>
    </location>
</feature>
<name>A0A7V7QJK7_9FIRM</name>
<dbReference type="AlphaFoldDB" id="A0A7V7QJK7"/>
<feature type="domain" description="Peptidase M56" evidence="2">
    <location>
        <begin position="2"/>
        <end position="291"/>
    </location>
</feature>
<gene>
    <name evidence="3" type="ORF">F7O84_09590</name>
</gene>
<dbReference type="Proteomes" id="UP000461768">
    <property type="component" value="Unassembled WGS sequence"/>
</dbReference>
<protein>
    <submittedName>
        <fullName evidence="3">M56 family metallopeptidase</fullName>
    </submittedName>
</protein>
<reference evidence="3 4" key="2">
    <citation type="submission" date="2020-02" db="EMBL/GenBank/DDBJ databases">
        <title>Candidatus Galacturonibacter soehngenii shows hetero-acetogenic catabolism of galacturonic acid but lacks a canonical carbon monoxide dehydrogenase/acetyl-CoA synthase complex.</title>
        <authorList>
            <person name="Diender M."/>
            <person name="Stouten G.R."/>
            <person name="Petersen J.F."/>
            <person name="Nielsen P.H."/>
            <person name="Dueholm M.S."/>
            <person name="Pronk J.T."/>
            <person name="Van Loosdrecht M.C.M."/>
        </authorList>
    </citation>
    <scope>NUCLEOTIDE SEQUENCE [LARGE SCALE GENOMIC DNA]</scope>
    <source>
        <strain evidence="3">GalUA</strain>
    </source>
</reference>
<dbReference type="Pfam" id="PF05569">
    <property type="entry name" value="Peptidase_M56"/>
    <property type="match status" value="1"/>
</dbReference>
<reference evidence="3 4" key="1">
    <citation type="submission" date="2019-09" db="EMBL/GenBank/DDBJ databases">
        <authorList>
            <person name="Valk L.C."/>
        </authorList>
    </citation>
    <scope>NUCLEOTIDE SEQUENCE [LARGE SCALE GENOMIC DNA]</scope>
    <source>
        <strain evidence="3">GalUA</strain>
    </source>
</reference>
<evidence type="ECO:0000259" key="2">
    <source>
        <dbReference type="Pfam" id="PF05569"/>
    </source>
</evidence>
<evidence type="ECO:0000313" key="3">
    <source>
        <dbReference type="EMBL" id="KAB1437834.1"/>
    </source>
</evidence>
<dbReference type="InterPro" id="IPR052173">
    <property type="entry name" value="Beta-lactam_resp_regulator"/>
</dbReference>
<organism evidence="3 4">
    <name type="scientific">Candidatus Galacturonatibacter soehngenii</name>
    <dbReference type="NCBI Taxonomy" id="2307010"/>
    <lineage>
        <taxon>Bacteria</taxon>
        <taxon>Bacillati</taxon>
        <taxon>Bacillota</taxon>
        <taxon>Clostridia</taxon>
        <taxon>Lachnospirales</taxon>
        <taxon>Lachnospiraceae</taxon>
        <taxon>Candidatus Galacturonatibacter</taxon>
    </lineage>
</organism>
<evidence type="ECO:0000313" key="4">
    <source>
        <dbReference type="Proteomes" id="UP000461768"/>
    </source>
</evidence>
<accession>A0A7V7QJK7</accession>
<dbReference type="EMBL" id="WAGX01000005">
    <property type="protein sequence ID" value="KAB1437834.1"/>
    <property type="molecule type" value="Genomic_DNA"/>
</dbReference>
<dbReference type="PANTHER" id="PTHR34978:SF3">
    <property type="entry name" value="SLR0241 PROTEIN"/>
    <property type="match status" value="1"/>
</dbReference>
<keyword evidence="1" id="KW-0812">Transmembrane</keyword>
<feature type="transmembrane region" description="Helical" evidence="1">
    <location>
        <begin position="6"/>
        <end position="23"/>
    </location>
</feature>
<comment type="caution">
    <text evidence="3">The sequence shown here is derived from an EMBL/GenBank/DDBJ whole genome shotgun (WGS) entry which is preliminary data.</text>
</comment>
<dbReference type="RefSeq" id="WP_151144366.1">
    <property type="nucleotide sequence ID" value="NZ_WAGX01000005.1"/>
</dbReference>
<feature type="transmembrane region" description="Helical" evidence="1">
    <location>
        <begin position="99"/>
        <end position="120"/>
    </location>
</feature>
<dbReference type="CDD" id="cd07341">
    <property type="entry name" value="M56_BlaR1_MecR1_like"/>
    <property type="match status" value="1"/>
</dbReference>
<feature type="transmembrane region" description="Helical" evidence="1">
    <location>
        <begin position="212"/>
        <end position="230"/>
    </location>
</feature>
<dbReference type="PANTHER" id="PTHR34978">
    <property type="entry name" value="POSSIBLE SENSOR-TRANSDUCER PROTEIN BLAR"/>
    <property type="match status" value="1"/>
</dbReference>
<feature type="transmembrane region" description="Helical" evidence="1">
    <location>
        <begin position="158"/>
        <end position="179"/>
    </location>
</feature>
<keyword evidence="1" id="KW-0472">Membrane</keyword>
<feature type="transmembrane region" description="Helical" evidence="1">
    <location>
        <begin position="30"/>
        <end position="50"/>
    </location>
</feature>
<proteinExistence type="predicted"/>
<dbReference type="InterPro" id="IPR008756">
    <property type="entry name" value="Peptidase_M56"/>
</dbReference>
<keyword evidence="1" id="KW-1133">Transmembrane helix</keyword>
<evidence type="ECO:0000256" key="1">
    <source>
        <dbReference type="SAM" id="Phobius"/>
    </source>
</evidence>
<sequence length="521" mass="60616">MIQCSISMSFITLMYMIALPVLSKRYSPKWRYRICLAIGIGWLIPFRPFIELPILPLKRSQSQLILTQSPLSYPLTDSPLPVISSGNRELLNNASSFSIWKLVFLIWIIGIFTMLTYHLLRHRHFLKMVTRWSETVDSPEIITLLNSLKKEQQIDKNISYKICSVIASPMMIGYFHPVILMPPLKLSDKELTLILRHELIHYKRKDIWSKTMLLAATILHWYNPVVYLMAKAASLQCEISCDALVLQQENKHTRIQYGETILSVIPCVNSQQTILSTNFYGGKKEMKQRILSMLDDTKKRSGIFLFILAALSIMLTSTTLISSAEQLTYIENTAFTKEEYDKLLALRFDGYQDMSIADFKQAVSSTVDTPEYMELLERFYNDEQLNGMKDTNEIAAFLFYELLPLTTEKWDTRYYFFNSFTIRVENADPAYFEYTLSLSIKNDQQSVKTYSNTRKAIMEEMNAFIENQPESNLHDRWSVSNALQPIISDLFDRFQNNDLEIQLGYCFVPRGEYDDNKLTYQ</sequence>